<comment type="caution">
    <text evidence="4">The sequence shown here is derived from an EMBL/GenBank/DDBJ whole genome shotgun (WGS) entry which is preliminary data.</text>
</comment>
<accession>A0A9D1THI3</accession>
<gene>
    <name evidence="4" type="ORF">H9746_03290</name>
</gene>
<feature type="domain" description="SLH" evidence="3">
    <location>
        <begin position="127"/>
        <end position="191"/>
    </location>
</feature>
<evidence type="ECO:0000256" key="2">
    <source>
        <dbReference type="SAM" id="SignalP"/>
    </source>
</evidence>
<dbReference type="AlphaFoldDB" id="A0A9D1THI3"/>
<organism evidence="4 5">
    <name type="scientific">Candidatus Butyricicoccus avistercoris</name>
    <dbReference type="NCBI Taxonomy" id="2838518"/>
    <lineage>
        <taxon>Bacteria</taxon>
        <taxon>Bacillati</taxon>
        <taxon>Bacillota</taxon>
        <taxon>Clostridia</taxon>
        <taxon>Eubacteriales</taxon>
        <taxon>Butyricicoccaceae</taxon>
        <taxon>Butyricicoccus</taxon>
    </lineage>
</organism>
<dbReference type="InterPro" id="IPR001119">
    <property type="entry name" value="SLH_dom"/>
</dbReference>
<reference evidence="4" key="2">
    <citation type="submission" date="2021-04" db="EMBL/GenBank/DDBJ databases">
        <authorList>
            <person name="Gilroy R."/>
        </authorList>
    </citation>
    <scope>NUCLEOTIDE SEQUENCE</scope>
    <source>
        <strain evidence="4">CHK193-4272</strain>
    </source>
</reference>
<evidence type="ECO:0000313" key="4">
    <source>
        <dbReference type="EMBL" id="HIV61858.1"/>
    </source>
</evidence>
<dbReference type="PROSITE" id="PS51272">
    <property type="entry name" value="SLH"/>
    <property type="match status" value="2"/>
</dbReference>
<keyword evidence="1" id="KW-0677">Repeat</keyword>
<dbReference type="Proteomes" id="UP000886808">
    <property type="component" value="Unassembled WGS sequence"/>
</dbReference>
<name>A0A9D1THI3_9FIRM</name>
<protein>
    <submittedName>
        <fullName evidence="4">S-layer homology domain-containing protein</fullName>
    </submittedName>
</protein>
<reference evidence="4" key="1">
    <citation type="journal article" date="2021" name="PeerJ">
        <title>Extensive microbial diversity within the chicken gut microbiome revealed by metagenomics and culture.</title>
        <authorList>
            <person name="Gilroy R."/>
            <person name="Ravi A."/>
            <person name="Getino M."/>
            <person name="Pursley I."/>
            <person name="Horton D.L."/>
            <person name="Alikhan N.F."/>
            <person name="Baker D."/>
            <person name="Gharbi K."/>
            <person name="Hall N."/>
            <person name="Watson M."/>
            <person name="Adriaenssens E.M."/>
            <person name="Foster-Nyarko E."/>
            <person name="Jarju S."/>
            <person name="Secka A."/>
            <person name="Antonio M."/>
            <person name="Oren A."/>
            <person name="Chaudhuri R.R."/>
            <person name="La Ragione R."/>
            <person name="Hildebrand F."/>
            <person name="Pallen M.J."/>
        </authorList>
    </citation>
    <scope>NUCLEOTIDE SEQUENCE</scope>
    <source>
        <strain evidence="4">CHK193-4272</strain>
    </source>
</reference>
<dbReference type="Gene3D" id="2.60.40.2810">
    <property type="match status" value="1"/>
</dbReference>
<dbReference type="Pfam" id="PF00395">
    <property type="entry name" value="SLH"/>
    <property type="match status" value="2"/>
</dbReference>
<evidence type="ECO:0000256" key="1">
    <source>
        <dbReference type="ARBA" id="ARBA00022737"/>
    </source>
</evidence>
<feature type="domain" description="SLH" evidence="3">
    <location>
        <begin position="192"/>
        <end position="259"/>
    </location>
</feature>
<evidence type="ECO:0000259" key="3">
    <source>
        <dbReference type="PROSITE" id="PS51272"/>
    </source>
</evidence>
<proteinExistence type="predicted"/>
<dbReference type="Pfam" id="PF17963">
    <property type="entry name" value="Big_9"/>
    <property type="match status" value="1"/>
</dbReference>
<feature type="chain" id="PRO_5039292044" evidence="2">
    <location>
        <begin position="24"/>
        <end position="312"/>
    </location>
</feature>
<feature type="signal peptide" evidence="2">
    <location>
        <begin position="1"/>
        <end position="23"/>
    </location>
</feature>
<sequence>MKNIKRLISLLCSVLFCFSPAGAFWDTVEVSDINTNSAPEVKAVSGETFANVMIELPLTATDKDGDAVLLKLIDLPKLGTASITGNSLQYTPLDGKTGTDKFSYAAIDTFGNQSEPAEIKIKISKNKSKVTYSDMVDDPAQYAAITLAQEGIMTGTKIGTAYFFSPDENVSRSEFIAMAAAASGLDIKETSQTDFIDDSGLSDWVKPYVSAAAANGLISGYQTASGGCELRGENPITLAEACVILSNMLEDSTSVVQTAAIDTDYAPVWAQSACAVLTASNILPDEVTAESSIAPITRATACELLYRTMQEL</sequence>
<evidence type="ECO:0000313" key="5">
    <source>
        <dbReference type="Proteomes" id="UP000886808"/>
    </source>
</evidence>
<dbReference type="EMBL" id="DXIE01000024">
    <property type="protein sequence ID" value="HIV61858.1"/>
    <property type="molecule type" value="Genomic_DNA"/>
</dbReference>
<keyword evidence="2" id="KW-0732">Signal</keyword>